<dbReference type="GO" id="GO:0098046">
    <property type="term" value="C:type V protein secretion system complex"/>
    <property type="evidence" value="ECO:0007669"/>
    <property type="project" value="TreeGrafter"/>
</dbReference>
<dbReference type="GO" id="GO:0008320">
    <property type="term" value="F:protein transmembrane transporter activity"/>
    <property type="evidence" value="ECO:0007669"/>
    <property type="project" value="TreeGrafter"/>
</dbReference>
<gene>
    <name evidence="7" type="ORF">CPter91_2799</name>
</gene>
<evidence type="ECO:0000313" key="7">
    <source>
        <dbReference type="EMBL" id="AMP05145.1"/>
    </source>
</evidence>
<keyword evidence="1" id="KW-1134">Transmembrane beta strand</keyword>
<keyword evidence="3" id="KW-0998">Cell outer membrane</keyword>
<dbReference type="KEGG" id="cpra:CPter91_2799"/>
<evidence type="ECO:0000256" key="4">
    <source>
        <dbReference type="SAM" id="SignalP"/>
    </source>
</evidence>
<evidence type="ECO:0000259" key="5">
    <source>
        <dbReference type="Pfam" id="PF03865"/>
    </source>
</evidence>
<feature type="signal peptide" evidence="4">
    <location>
        <begin position="1"/>
        <end position="29"/>
    </location>
</feature>
<protein>
    <submittedName>
        <fullName evidence="7">POTRA domain, ShlB-type family protein</fullName>
    </submittedName>
</protein>
<keyword evidence="2" id="KW-0812">Transmembrane</keyword>
<dbReference type="PATRIC" id="fig|279113.9.peg.2764"/>
<dbReference type="STRING" id="279113.CPter91_2799"/>
<dbReference type="InterPro" id="IPR051544">
    <property type="entry name" value="TPS_OM_transporter"/>
</dbReference>
<reference evidence="7 8" key="1">
    <citation type="submission" date="2015-11" db="EMBL/GenBank/DDBJ databases">
        <title>Exploring the genomic traits of fungus-feeding bacterial genus Collimonas.</title>
        <authorList>
            <person name="Song C."/>
            <person name="Schmidt R."/>
            <person name="de Jager V."/>
            <person name="Krzyzanowska D."/>
            <person name="Jongedijk E."/>
            <person name="Cankar K."/>
            <person name="Beekwilder J."/>
            <person name="van Veen A."/>
            <person name="de Boer W."/>
            <person name="van Veen J.A."/>
            <person name="Garbeva P."/>
        </authorList>
    </citation>
    <scope>NUCLEOTIDE SEQUENCE [LARGE SCALE GENOMIC DNA]</scope>
    <source>
        <strain evidence="7 8">Ter91</strain>
    </source>
</reference>
<evidence type="ECO:0000256" key="1">
    <source>
        <dbReference type="ARBA" id="ARBA00022452"/>
    </source>
</evidence>
<evidence type="ECO:0000313" key="8">
    <source>
        <dbReference type="Proteomes" id="UP000074561"/>
    </source>
</evidence>
<feature type="domain" description="Polypeptide-transport-associated ShlB-type" evidence="6">
    <location>
        <begin position="76"/>
        <end position="150"/>
    </location>
</feature>
<proteinExistence type="predicted"/>
<name>A0A127Q5R1_9BURK</name>
<feature type="domain" description="Haemolysin activator HlyB C-terminal" evidence="5">
    <location>
        <begin position="213"/>
        <end position="525"/>
    </location>
</feature>
<evidence type="ECO:0000259" key="6">
    <source>
        <dbReference type="Pfam" id="PF08479"/>
    </source>
</evidence>
<dbReference type="Gene3D" id="2.40.160.50">
    <property type="entry name" value="membrane protein fhac: a member of the omp85/tpsb transporter family"/>
    <property type="match status" value="1"/>
</dbReference>
<dbReference type="Gene3D" id="3.10.20.310">
    <property type="entry name" value="membrane protein fhac"/>
    <property type="match status" value="1"/>
</dbReference>
<sequence>MNNNGRFQYPMKPIIAAMLLSYPYFCALAAEPVTPPGAGSILQQIQPLKPAPPSSTGTGLTIEQGGVAQQPAGAAFSVTSIQLSGNTAFDTATLHALVADAEGKNLTLAQLVAVVARITDYYHSHGYPLARAIIPAQTVQGGVVKVMVIEARYGQVKLDNRSRVSDGLLLQTLSPLQAGQAVTQAGLDRTLLLASDIPGVTVSALLKPGDAVGTSDLQVQADPAAQVAGNVTLDNFGNRYTGRARLGAAVNVFNPLHHGDVLSIGALTSGRDMNYGSIAYETLLNGMGTRMGGSYSALHYILGDSLGALDARGTAQVASIWVKHPFMRTRDANLYGQIQYDHKQLNDRIGVSNIKTDRHLDNWSASLNGDWRNGVLAGGIGTWNIGITAGRVGFDDRAAQLSDSVTAKTQGSYTKWNGNLAQLQNLSQNDSLYFALAGQWTNGNLDPAEKMVAGGPYTVRAYDIGALSGDTGVFGSIELRHELGQFASGRWQVLAFVDSEHVTVNKNPWLPGDNGATLSGAGVGMNWSGPDQWHAKLYIAAPFGSTPQLIGDNKSVRAWAEIGKAF</sequence>
<dbReference type="Proteomes" id="UP000074561">
    <property type="component" value="Chromosome"/>
</dbReference>
<organism evidence="7 8">
    <name type="scientific">Collimonas pratensis</name>
    <dbReference type="NCBI Taxonomy" id="279113"/>
    <lineage>
        <taxon>Bacteria</taxon>
        <taxon>Pseudomonadati</taxon>
        <taxon>Pseudomonadota</taxon>
        <taxon>Betaproteobacteria</taxon>
        <taxon>Burkholderiales</taxon>
        <taxon>Oxalobacteraceae</taxon>
        <taxon>Collimonas</taxon>
    </lineage>
</organism>
<keyword evidence="1" id="KW-0472">Membrane</keyword>
<dbReference type="Pfam" id="PF03865">
    <property type="entry name" value="ShlB"/>
    <property type="match status" value="1"/>
</dbReference>
<dbReference type="EMBL" id="CP013234">
    <property type="protein sequence ID" value="AMP05145.1"/>
    <property type="molecule type" value="Genomic_DNA"/>
</dbReference>
<dbReference type="InterPro" id="IPR005565">
    <property type="entry name" value="Hemolysn_activator_HlyB_C"/>
</dbReference>
<dbReference type="PANTHER" id="PTHR34597:SF1">
    <property type="entry name" value="HEME_HEMOPEXIN TRANSPORTER PROTEIN HUXB"/>
    <property type="match status" value="1"/>
</dbReference>
<evidence type="ECO:0000256" key="2">
    <source>
        <dbReference type="ARBA" id="ARBA00022692"/>
    </source>
</evidence>
<feature type="chain" id="PRO_5007277555" evidence="4">
    <location>
        <begin position="30"/>
        <end position="566"/>
    </location>
</feature>
<dbReference type="InterPro" id="IPR013686">
    <property type="entry name" value="Polypept-transport_assoc_ShlB"/>
</dbReference>
<accession>A0A127Q5R1</accession>
<dbReference type="Pfam" id="PF08479">
    <property type="entry name" value="POTRA_2"/>
    <property type="match status" value="1"/>
</dbReference>
<dbReference type="PANTHER" id="PTHR34597">
    <property type="entry name" value="SLR1661 PROTEIN"/>
    <property type="match status" value="1"/>
</dbReference>
<evidence type="ECO:0000256" key="3">
    <source>
        <dbReference type="ARBA" id="ARBA00023237"/>
    </source>
</evidence>
<dbReference type="AlphaFoldDB" id="A0A127Q5R1"/>
<keyword evidence="4" id="KW-0732">Signal</keyword>
<dbReference type="GO" id="GO:0046819">
    <property type="term" value="P:protein secretion by the type V secretion system"/>
    <property type="evidence" value="ECO:0007669"/>
    <property type="project" value="TreeGrafter"/>
</dbReference>